<sequence length="155" mass="15920">MTDPQTPDVPAPHDYNQPPAPPAYNTTPPANQPAYGQQAYSAAPPAPYGAPGNPTIPGKTMGIVAFILSFFVQLVALILGIVALVQSRKAGYPNGWALAAIIISSVLLVIGIIVGIFLFIAFGAAAAEYARLCAEFGSGVHEIGGVTVTLTCPSS</sequence>
<reference evidence="3 4" key="1">
    <citation type="submission" date="2024-09" db="EMBL/GenBank/DDBJ databases">
        <authorList>
            <person name="Sun Q."/>
            <person name="Mori K."/>
        </authorList>
    </citation>
    <scope>NUCLEOTIDE SEQUENCE [LARGE SCALE GENOMIC DNA]</scope>
    <source>
        <strain evidence="3 4">JCM 1342</strain>
    </source>
</reference>
<keyword evidence="2" id="KW-1133">Transmembrane helix</keyword>
<name>A0ABV5T058_9MICO</name>
<accession>A0ABV5T058</accession>
<organism evidence="3 4">
    <name type="scientific">Microbacterium terregens</name>
    <dbReference type="NCBI Taxonomy" id="69363"/>
    <lineage>
        <taxon>Bacteria</taxon>
        <taxon>Bacillati</taxon>
        <taxon>Actinomycetota</taxon>
        <taxon>Actinomycetes</taxon>
        <taxon>Micrococcales</taxon>
        <taxon>Microbacteriaceae</taxon>
        <taxon>Microbacterium</taxon>
    </lineage>
</organism>
<evidence type="ECO:0000313" key="4">
    <source>
        <dbReference type="Proteomes" id="UP001589611"/>
    </source>
</evidence>
<feature type="compositionally biased region" description="Low complexity" evidence="1">
    <location>
        <begin position="23"/>
        <end position="41"/>
    </location>
</feature>
<dbReference type="RefSeq" id="WP_344712623.1">
    <property type="nucleotide sequence ID" value="NZ_BAAAWH010000001.1"/>
</dbReference>
<feature type="region of interest" description="Disordered" evidence="1">
    <location>
        <begin position="1"/>
        <end position="41"/>
    </location>
</feature>
<keyword evidence="2" id="KW-0812">Transmembrane</keyword>
<evidence type="ECO:0000256" key="2">
    <source>
        <dbReference type="SAM" id="Phobius"/>
    </source>
</evidence>
<feature type="transmembrane region" description="Helical" evidence="2">
    <location>
        <begin position="63"/>
        <end position="85"/>
    </location>
</feature>
<comment type="caution">
    <text evidence="3">The sequence shown here is derived from an EMBL/GenBank/DDBJ whole genome shotgun (WGS) entry which is preliminary data.</text>
</comment>
<evidence type="ECO:0000256" key="1">
    <source>
        <dbReference type="SAM" id="MobiDB-lite"/>
    </source>
</evidence>
<proteinExistence type="predicted"/>
<gene>
    <name evidence="3" type="ORF">ACFFPJ_09275</name>
</gene>
<dbReference type="EMBL" id="JBHMBE010000003">
    <property type="protein sequence ID" value="MFB9645990.1"/>
    <property type="molecule type" value="Genomic_DNA"/>
</dbReference>
<keyword evidence="4" id="KW-1185">Reference proteome</keyword>
<evidence type="ECO:0000313" key="3">
    <source>
        <dbReference type="EMBL" id="MFB9645990.1"/>
    </source>
</evidence>
<protein>
    <submittedName>
        <fullName evidence="3">DUF4190 domain-containing protein</fullName>
    </submittedName>
</protein>
<dbReference type="Proteomes" id="UP001589611">
    <property type="component" value="Unassembled WGS sequence"/>
</dbReference>
<keyword evidence="2" id="KW-0472">Membrane</keyword>
<feature type="transmembrane region" description="Helical" evidence="2">
    <location>
        <begin position="97"/>
        <end position="122"/>
    </location>
</feature>